<gene>
    <name evidence="4" type="primary">NXPE3</name>
</gene>
<accession>A0A3Q4IBV5</accession>
<organism evidence="4 5">
    <name type="scientific">Neolamprologus brichardi</name>
    <name type="common">Fairy cichlid</name>
    <name type="synonym">Lamprologus brichardi</name>
    <dbReference type="NCBI Taxonomy" id="32507"/>
    <lineage>
        <taxon>Eukaryota</taxon>
        <taxon>Metazoa</taxon>
        <taxon>Chordata</taxon>
        <taxon>Craniata</taxon>
        <taxon>Vertebrata</taxon>
        <taxon>Euteleostomi</taxon>
        <taxon>Actinopterygii</taxon>
        <taxon>Neopterygii</taxon>
        <taxon>Teleostei</taxon>
        <taxon>Neoteleostei</taxon>
        <taxon>Acanthomorphata</taxon>
        <taxon>Ovalentaria</taxon>
        <taxon>Cichlomorphae</taxon>
        <taxon>Cichliformes</taxon>
        <taxon>Cichlidae</taxon>
        <taxon>African cichlids</taxon>
        <taxon>Pseudocrenilabrinae</taxon>
        <taxon>Lamprologini</taxon>
        <taxon>Neolamprologus</taxon>
    </lineage>
</organism>
<dbReference type="InterPro" id="IPR014756">
    <property type="entry name" value="Ig_E-set"/>
</dbReference>
<dbReference type="Ensembl" id="ENSNBRT00000029136.1">
    <property type="protein sequence ID" value="ENSNBRP00000028392.1"/>
    <property type="gene ID" value="ENSNBRG00000021635.1"/>
</dbReference>
<name>A0A3Q4IBV5_NEOBR</name>
<dbReference type="Pfam" id="PF06312">
    <property type="entry name" value="Neurexophilin"/>
    <property type="match status" value="1"/>
</dbReference>
<keyword evidence="2" id="KW-1133">Transmembrane helix</keyword>
<dbReference type="Bgee" id="ENSNBRG00000021635">
    <property type="expression patterns" value="Expressed in liver and 1 other cell type or tissue"/>
</dbReference>
<dbReference type="PANTHER" id="PTHR16165">
    <property type="entry name" value="NXPE FAMILY MEMBER"/>
    <property type="match status" value="1"/>
</dbReference>
<reference evidence="4" key="1">
    <citation type="submission" date="2025-08" db="UniProtKB">
        <authorList>
            <consortium name="Ensembl"/>
        </authorList>
    </citation>
    <scope>IDENTIFICATION</scope>
</reference>
<dbReference type="GO" id="GO:0007399">
    <property type="term" value="P:nervous system development"/>
    <property type="evidence" value="ECO:0007669"/>
    <property type="project" value="UniProtKB-ARBA"/>
</dbReference>
<evidence type="ECO:0000256" key="2">
    <source>
        <dbReference type="SAM" id="Phobius"/>
    </source>
</evidence>
<dbReference type="SUPFAM" id="SSF81296">
    <property type="entry name" value="E set domains"/>
    <property type="match status" value="1"/>
</dbReference>
<proteinExistence type="inferred from homology"/>
<dbReference type="InterPro" id="IPR026845">
    <property type="entry name" value="NXPH/NXPE"/>
</dbReference>
<comment type="similarity">
    <text evidence="1">Belongs to the NXPE family.</text>
</comment>
<keyword evidence="5" id="KW-1185">Reference proteome</keyword>
<dbReference type="PANTHER" id="PTHR16165:SF9">
    <property type="entry name" value="NXPE FAMILY MEMBER 3"/>
    <property type="match status" value="1"/>
</dbReference>
<sequence length="533" mass="60080">MRVQNFFVPIQLKTCGCILLVLAVFVLITDILEFHNKVNNTKIIHPPTISDVTPPAGVWYNFCKLKPLSPKEAFEEDLLLQSIAWPDTPPLQSLSLRKSSDPAHSTFTILDRMGGGQWQIGDKMEVIIKMYDFQGCPKNCGGDVIVARLHNPTLGAGVAGKVVDHLNGSYSAVFSLLWEGSAQVEVILVHPSEAVTVLGRLTREQPDRVFFESQFRSGIVSETTTCNVCLRPSRQPMCNYTDLHTGQQWFCYKPKKLSCDARISHSKGGFTQNITVMENKLFQRESFVILDSGPSGYYYQGVWRALGGTTVWQFNTSSAITQCLRGKVIKMYGDSTIRQWFEYFNGALSGLKEFNLHSPKQIGPFIALDYPNNIFLTYRCHGPPIRFKNVPISELHYIANELDNVIGGSNTVVVLGIWSHFSTFPIEVYIRRLQSIRRAVVRLLSRAPETLVVIRTANPKALNLYETLTNSDWYSLQRDKVLRAMFKGLDVHLVDAWEMVVAYNLPHSLHPQPPIIENMINVLLSYICPHKGG</sequence>
<evidence type="ECO:0000313" key="4">
    <source>
        <dbReference type="Ensembl" id="ENSNBRP00000028392.1"/>
    </source>
</evidence>
<reference evidence="4" key="2">
    <citation type="submission" date="2025-09" db="UniProtKB">
        <authorList>
            <consortium name="Ensembl"/>
        </authorList>
    </citation>
    <scope>IDENTIFICATION</scope>
</reference>
<dbReference type="InterPro" id="IPR057106">
    <property type="entry name" value="NXPE4_C"/>
</dbReference>
<evidence type="ECO:0000256" key="1">
    <source>
        <dbReference type="ARBA" id="ARBA00005431"/>
    </source>
</evidence>
<evidence type="ECO:0000259" key="3">
    <source>
        <dbReference type="Pfam" id="PF24536"/>
    </source>
</evidence>
<dbReference type="AlphaFoldDB" id="A0A3Q4IBV5"/>
<dbReference type="OMA" id="YEENTEC"/>
<feature type="transmembrane region" description="Helical" evidence="2">
    <location>
        <begin position="12"/>
        <end position="32"/>
    </location>
</feature>
<protein>
    <submittedName>
        <fullName evidence="4">Neurexophilin and PC-esterase domain family member 3</fullName>
    </submittedName>
</protein>
<evidence type="ECO:0000313" key="5">
    <source>
        <dbReference type="Proteomes" id="UP000261580"/>
    </source>
</evidence>
<keyword evidence="2" id="KW-0472">Membrane</keyword>
<dbReference type="Proteomes" id="UP000261580">
    <property type="component" value="Unassembled WGS sequence"/>
</dbReference>
<keyword evidence="2" id="KW-0812">Transmembrane</keyword>
<dbReference type="GeneTree" id="ENSGT00950000182866"/>
<feature type="domain" description="NXPE C-terminal" evidence="3">
    <location>
        <begin position="313"/>
        <end position="528"/>
    </location>
</feature>
<dbReference type="Pfam" id="PF24536">
    <property type="entry name" value="NXPE4_C"/>
    <property type="match status" value="1"/>
</dbReference>